<gene>
    <name evidence="7" type="primary">FP565458.1</name>
</gene>
<evidence type="ECO:0000256" key="3">
    <source>
        <dbReference type="ARBA" id="ARBA00023136"/>
    </source>
</evidence>
<protein>
    <recommendedName>
        <fullName evidence="6">Ig-like domain-containing protein</fullName>
    </recommendedName>
</protein>
<dbReference type="SUPFAM" id="SSF48726">
    <property type="entry name" value="Immunoglobulin"/>
    <property type="match status" value="2"/>
</dbReference>
<evidence type="ECO:0000256" key="2">
    <source>
        <dbReference type="ARBA" id="ARBA00022692"/>
    </source>
</evidence>
<reference evidence="7" key="1">
    <citation type="submission" date="2016-05" db="EMBL/GenBank/DDBJ databases">
        <authorList>
            <person name="Lavstsen T."/>
            <person name="Jespersen J.S."/>
        </authorList>
    </citation>
    <scope>NUCLEOTIDE SEQUENCE</scope>
    <source>
        <tissue evidence="7">Brain</tissue>
    </source>
</reference>
<feature type="chain" id="PRO_5008367263" description="Ig-like domain-containing protein" evidence="5">
    <location>
        <begin position="20"/>
        <end position="320"/>
    </location>
</feature>
<feature type="transmembrane region" description="Helical" evidence="4">
    <location>
        <begin position="249"/>
        <end position="270"/>
    </location>
</feature>
<keyword evidence="2 4" id="KW-0812">Transmembrane</keyword>
<feature type="signal peptide" evidence="5">
    <location>
        <begin position="1"/>
        <end position="19"/>
    </location>
</feature>
<comment type="subcellular location">
    <subcellularLocation>
        <location evidence="1">Membrane</location>
    </subcellularLocation>
</comment>
<dbReference type="EMBL" id="HADZ01009369">
    <property type="protein sequence ID" value="SBP73310.1"/>
    <property type="molecule type" value="Transcribed_RNA"/>
</dbReference>
<evidence type="ECO:0000256" key="1">
    <source>
        <dbReference type="ARBA" id="ARBA00004370"/>
    </source>
</evidence>
<keyword evidence="5" id="KW-0732">Signal</keyword>
<dbReference type="InterPro" id="IPR036179">
    <property type="entry name" value="Ig-like_dom_sf"/>
</dbReference>
<dbReference type="SMART" id="SM00409">
    <property type="entry name" value="IG"/>
    <property type="match status" value="2"/>
</dbReference>
<dbReference type="InterPro" id="IPR050671">
    <property type="entry name" value="CD300_family_receptors"/>
</dbReference>
<evidence type="ECO:0000313" key="7">
    <source>
        <dbReference type="EMBL" id="SBP73310.1"/>
    </source>
</evidence>
<dbReference type="PANTHER" id="PTHR11860:SF118">
    <property type="entry name" value="CMRF35-LIKE MOLECULE 3-RELATED"/>
    <property type="match status" value="1"/>
</dbReference>
<keyword evidence="3 4" id="KW-0472">Membrane</keyword>
<dbReference type="PROSITE" id="PS50835">
    <property type="entry name" value="IG_LIKE"/>
    <property type="match status" value="1"/>
</dbReference>
<evidence type="ECO:0000259" key="6">
    <source>
        <dbReference type="PROSITE" id="PS50835"/>
    </source>
</evidence>
<evidence type="ECO:0000256" key="4">
    <source>
        <dbReference type="SAM" id="Phobius"/>
    </source>
</evidence>
<proteinExistence type="predicted"/>
<evidence type="ECO:0000256" key="5">
    <source>
        <dbReference type="SAM" id="SignalP"/>
    </source>
</evidence>
<dbReference type="Gene3D" id="2.60.40.10">
    <property type="entry name" value="Immunoglobulins"/>
    <property type="match status" value="2"/>
</dbReference>
<dbReference type="PANTHER" id="PTHR11860">
    <property type="entry name" value="POLYMERIC-IMMUNOGLOBULIN RECEPTOR"/>
    <property type="match status" value="1"/>
</dbReference>
<dbReference type="GO" id="GO:0004888">
    <property type="term" value="F:transmembrane signaling receptor activity"/>
    <property type="evidence" value="ECO:0007669"/>
    <property type="project" value="TreeGrafter"/>
</dbReference>
<reference evidence="7" key="2">
    <citation type="submission" date="2016-06" db="EMBL/GenBank/DDBJ databases">
        <title>The genome of a short-lived fish provides insights into sex chromosome evolution and the genetic control of aging.</title>
        <authorList>
            <person name="Reichwald K."/>
            <person name="Felder M."/>
            <person name="Petzold A."/>
            <person name="Koch P."/>
            <person name="Groth M."/>
            <person name="Platzer M."/>
        </authorList>
    </citation>
    <scope>NUCLEOTIDE SEQUENCE</scope>
    <source>
        <tissue evidence="7">Brain</tissue>
    </source>
</reference>
<dbReference type="GO" id="GO:0005886">
    <property type="term" value="C:plasma membrane"/>
    <property type="evidence" value="ECO:0007669"/>
    <property type="project" value="TreeGrafter"/>
</dbReference>
<organism evidence="7">
    <name type="scientific">Nothobranchius kadleci</name>
    <name type="common">African annual killifish</name>
    <dbReference type="NCBI Taxonomy" id="1051664"/>
    <lineage>
        <taxon>Eukaryota</taxon>
        <taxon>Metazoa</taxon>
        <taxon>Chordata</taxon>
        <taxon>Craniata</taxon>
        <taxon>Vertebrata</taxon>
        <taxon>Euteleostomi</taxon>
        <taxon>Actinopterygii</taxon>
        <taxon>Neopterygii</taxon>
        <taxon>Teleostei</taxon>
        <taxon>Neoteleostei</taxon>
        <taxon>Acanthomorphata</taxon>
        <taxon>Ovalentaria</taxon>
        <taxon>Atherinomorphae</taxon>
        <taxon>Cyprinodontiformes</taxon>
        <taxon>Nothobranchiidae</taxon>
        <taxon>Nothobranchius</taxon>
    </lineage>
</organism>
<feature type="domain" description="Ig-like" evidence="6">
    <location>
        <begin position="15"/>
        <end position="120"/>
    </location>
</feature>
<dbReference type="InterPro" id="IPR013783">
    <property type="entry name" value="Ig-like_fold"/>
</dbReference>
<keyword evidence="4" id="KW-1133">Transmembrane helix</keyword>
<sequence>MAFSLSFLLVLTLIPGTGSTSRAKKVSVKTGASVSVPCLYSPQYRDNVKYLCEGYKWFSCSYAVKTNTQQSSEKYSISVDKNKNIFTVTMKQTNTNSDYWCAVEIDYGPDDGYDFHLSVTSGTPSLYVDSQEVTGFIGGNTTINCRYRTSGGMKWCKLGSTCVTEGSGSIDGTSVTMNTRADNVFSVIMTDLRPESSGWYYCVRGDFQMPVHLTVAVKPAVTPSSALGTQATTTVPSGQERSSVDLTNFIIPLSLLIFIVIVALFAWLILRHKRGKADSAKSKQSKEEVTYTDVRFKKKTAVRGSENDEDVTYSSVVIRY</sequence>
<dbReference type="InterPro" id="IPR007110">
    <property type="entry name" value="Ig-like_dom"/>
</dbReference>
<name>A0A1A8C3N9_NOTKA</name>
<dbReference type="AlphaFoldDB" id="A0A1A8C3N9"/>
<accession>A0A1A8C3N9</accession>
<dbReference type="InterPro" id="IPR003599">
    <property type="entry name" value="Ig_sub"/>
</dbReference>